<comment type="caution">
    <text evidence="2">The sequence shown here is derived from an EMBL/GenBank/DDBJ whole genome shotgun (WGS) entry which is preliminary data.</text>
</comment>
<dbReference type="EMBL" id="JBHTBY010000012">
    <property type="protein sequence ID" value="MFC7322062.1"/>
    <property type="molecule type" value="Genomic_DNA"/>
</dbReference>
<feature type="transmembrane region" description="Helical" evidence="1">
    <location>
        <begin position="191"/>
        <end position="214"/>
    </location>
</feature>
<dbReference type="RefSeq" id="WP_289216969.1">
    <property type="nucleotide sequence ID" value="NZ_JAPVRC010000010.1"/>
</dbReference>
<keyword evidence="3" id="KW-1185">Reference proteome</keyword>
<evidence type="ECO:0000313" key="3">
    <source>
        <dbReference type="Proteomes" id="UP001596494"/>
    </source>
</evidence>
<gene>
    <name evidence="2" type="ORF">ACFQMN_14395</name>
</gene>
<reference evidence="3" key="1">
    <citation type="journal article" date="2019" name="Int. J. Syst. Evol. Microbiol.">
        <title>The Global Catalogue of Microorganisms (GCM) 10K type strain sequencing project: providing services to taxonomists for standard genome sequencing and annotation.</title>
        <authorList>
            <consortium name="The Broad Institute Genomics Platform"/>
            <consortium name="The Broad Institute Genome Sequencing Center for Infectious Disease"/>
            <person name="Wu L."/>
            <person name="Ma J."/>
        </authorList>
    </citation>
    <scope>NUCLEOTIDE SEQUENCE [LARGE SCALE GENOMIC DNA]</scope>
    <source>
        <strain evidence="3">CCUG 73951</strain>
    </source>
</reference>
<keyword evidence="1" id="KW-0472">Membrane</keyword>
<name>A0ABW2K8E8_9BACI</name>
<keyword evidence="1" id="KW-0812">Transmembrane</keyword>
<feature type="transmembrane region" description="Helical" evidence="1">
    <location>
        <begin position="160"/>
        <end position="179"/>
    </location>
</feature>
<evidence type="ECO:0008006" key="4">
    <source>
        <dbReference type="Google" id="ProtNLM"/>
    </source>
</evidence>
<evidence type="ECO:0000256" key="1">
    <source>
        <dbReference type="SAM" id="Phobius"/>
    </source>
</evidence>
<dbReference type="Proteomes" id="UP001596494">
    <property type="component" value="Unassembled WGS sequence"/>
</dbReference>
<evidence type="ECO:0000313" key="2">
    <source>
        <dbReference type="EMBL" id="MFC7322062.1"/>
    </source>
</evidence>
<organism evidence="2 3">
    <name type="scientific">Halobacillus campisalis</name>
    <dbReference type="NCBI Taxonomy" id="435909"/>
    <lineage>
        <taxon>Bacteria</taxon>
        <taxon>Bacillati</taxon>
        <taxon>Bacillota</taxon>
        <taxon>Bacilli</taxon>
        <taxon>Bacillales</taxon>
        <taxon>Bacillaceae</taxon>
        <taxon>Halobacillus</taxon>
    </lineage>
</organism>
<sequence length="224" mass="26217">MTYRIQLFKLLFKRHDQLFVIRKAERIRRVWLSLLLLVMLTLLTYASTAWIGLGTDPLSTSVNELSRNDYEFHKAWFLLGRLLTGLTLMLGTIFLSTFIFWLLFDLPYKKMMVVQMSVWLIMLVERLTWIPFMVYLGLDWYVSPLSLGIIASYTTSLDWVIYFFGAVSLFQFIIIWLQIKSAIFLSNSRKWWVVTGVIFCNLLLFAGTAALSYFDTTIVQLLLS</sequence>
<feature type="transmembrane region" description="Helical" evidence="1">
    <location>
        <begin position="116"/>
        <end position="138"/>
    </location>
</feature>
<keyword evidence="1" id="KW-1133">Transmembrane helix</keyword>
<feature type="transmembrane region" description="Helical" evidence="1">
    <location>
        <begin position="30"/>
        <end position="55"/>
    </location>
</feature>
<accession>A0ABW2K8E8</accession>
<proteinExistence type="predicted"/>
<feature type="transmembrane region" description="Helical" evidence="1">
    <location>
        <begin position="75"/>
        <end position="104"/>
    </location>
</feature>
<protein>
    <recommendedName>
        <fullName evidence="4">Yip1 domain-containing protein</fullName>
    </recommendedName>
</protein>